<evidence type="ECO:0000256" key="1">
    <source>
        <dbReference type="SAM" id="MobiDB-lite"/>
    </source>
</evidence>
<organism evidence="2">
    <name type="scientific">Pithovirus LCPAC201</name>
    <dbReference type="NCBI Taxonomy" id="2506591"/>
    <lineage>
        <taxon>Viruses</taxon>
        <taxon>Pithoviruses</taxon>
    </lineage>
</organism>
<name>A0A481Z7X4_9VIRU</name>
<reference evidence="2" key="1">
    <citation type="journal article" date="2019" name="MBio">
        <title>Virus Genomes from Deep Sea Sediments Expand the Ocean Megavirome and Support Independent Origins of Viral Gigantism.</title>
        <authorList>
            <person name="Backstrom D."/>
            <person name="Yutin N."/>
            <person name="Jorgensen S.L."/>
            <person name="Dharamshi J."/>
            <person name="Homa F."/>
            <person name="Zaremba-Niedwiedzka K."/>
            <person name="Spang A."/>
            <person name="Wolf Y.I."/>
            <person name="Koonin E.V."/>
            <person name="Ettema T.J."/>
        </authorList>
    </citation>
    <scope>NUCLEOTIDE SEQUENCE</scope>
</reference>
<proteinExistence type="predicted"/>
<feature type="compositionally biased region" description="Low complexity" evidence="1">
    <location>
        <begin position="86"/>
        <end position="99"/>
    </location>
</feature>
<sequence>MTNQDPTWYVTRRKLDSKRDGLEQAALKSLRSGRPNEAQEYAKQADSLKFCRSSPPVPKYNNNYHYSTERIRRPKTRPSTRPPTHPSTHPQIGGVVPVRVIRRKRRTQPVTKKEKT</sequence>
<evidence type="ECO:0000313" key="2">
    <source>
        <dbReference type="EMBL" id="QBK90811.1"/>
    </source>
</evidence>
<feature type="region of interest" description="Disordered" evidence="1">
    <location>
        <begin position="28"/>
        <end position="116"/>
    </location>
</feature>
<protein>
    <submittedName>
        <fullName evidence="2">Uncharacterized protein</fullName>
    </submittedName>
</protein>
<accession>A0A481Z7X4</accession>
<gene>
    <name evidence="2" type="ORF">LCPAC201_01120</name>
</gene>
<dbReference type="EMBL" id="MK500498">
    <property type="protein sequence ID" value="QBK90811.1"/>
    <property type="molecule type" value="Genomic_DNA"/>
</dbReference>